<dbReference type="PANTHER" id="PTHR46988:SF2">
    <property type="entry name" value="TWO PORE CALCIUM CHANNEL PROTEIN 1"/>
    <property type="match status" value="1"/>
</dbReference>
<dbReference type="PANTHER" id="PTHR46988">
    <property type="entry name" value="TWO PORE CALCIUM CHANNEL PROTEIN 1"/>
    <property type="match status" value="1"/>
</dbReference>
<evidence type="ECO:0000256" key="6">
    <source>
        <dbReference type="ARBA" id="ARBA00022737"/>
    </source>
</evidence>
<feature type="transmembrane region" description="Helical" evidence="14">
    <location>
        <begin position="701"/>
        <end position="726"/>
    </location>
</feature>
<evidence type="ECO:0000256" key="3">
    <source>
        <dbReference type="ARBA" id="ARBA00011738"/>
    </source>
</evidence>
<dbReference type="GO" id="GO:0034702">
    <property type="term" value="C:monoatomic ion channel complex"/>
    <property type="evidence" value="ECO:0007669"/>
    <property type="project" value="UniProtKB-KW"/>
</dbReference>
<evidence type="ECO:0000256" key="12">
    <source>
        <dbReference type="ARBA" id="ARBA00023303"/>
    </source>
</evidence>
<keyword evidence="12" id="KW-0407">Ion channel</keyword>
<dbReference type="PROSITE" id="PS50222">
    <property type="entry name" value="EF_HAND_2"/>
    <property type="match status" value="1"/>
</dbReference>
<comment type="subunit">
    <text evidence="3">Homodimer.</text>
</comment>
<keyword evidence="9 14" id="KW-1133">Transmembrane helix</keyword>
<feature type="transmembrane region" description="Helical" evidence="14">
    <location>
        <begin position="107"/>
        <end position="127"/>
    </location>
</feature>
<dbReference type="Gene3D" id="1.10.287.70">
    <property type="match status" value="2"/>
</dbReference>
<evidence type="ECO:0000256" key="1">
    <source>
        <dbReference type="ARBA" id="ARBA00004141"/>
    </source>
</evidence>
<dbReference type="GO" id="GO:0005509">
    <property type="term" value="F:calcium ion binding"/>
    <property type="evidence" value="ECO:0007669"/>
    <property type="project" value="InterPro"/>
</dbReference>
<evidence type="ECO:0000256" key="8">
    <source>
        <dbReference type="ARBA" id="ARBA00022882"/>
    </source>
</evidence>
<dbReference type="SUPFAM" id="SSF47473">
    <property type="entry name" value="EF-hand"/>
    <property type="match status" value="1"/>
</dbReference>
<evidence type="ECO:0000256" key="9">
    <source>
        <dbReference type="ARBA" id="ARBA00022989"/>
    </source>
</evidence>
<evidence type="ECO:0000256" key="4">
    <source>
        <dbReference type="ARBA" id="ARBA00022448"/>
    </source>
</evidence>
<keyword evidence="6" id="KW-0677">Repeat</keyword>
<dbReference type="Gene3D" id="1.10.238.10">
    <property type="entry name" value="EF-hand"/>
    <property type="match status" value="1"/>
</dbReference>
<dbReference type="RefSeq" id="XP_008862726.1">
    <property type="nucleotide sequence ID" value="XM_008864504.1"/>
</dbReference>
<dbReference type="InterPro" id="IPR002048">
    <property type="entry name" value="EF_hand_dom"/>
</dbReference>
<dbReference type="AlphaFoldDB" id="A0A024UR82"/>
<keyword evidence="11 14" id="KW-0472">Membrane</keyword>
<sequence length="792" mass="89391">MTIRQAAMMLSVEDMSKVVKASWLVEDAFRGFPRAHPKPTTQALQTYKMYHRLVSVRQATVFVLLMLTFVETPYWCHDAWPHPCGDPLEPTTPLTSGMLLVSRGKSVVVEVACLTFCLVNDGLLFHSLGRNFFTRLDRVCALGLFCTALVNALVRFATTWSWTSRLAPFLRLFIFALTFRSIRTTYRKMYLVMAEVHNIMSLVAMYVGFFAWLATVLFQDTEEAGVMRSFVESAWQLLVLLTTANFPDIMMPAYTKNRAYGLFFIVFVAFGLFFLMNLILAQVFNNFQRIAASDQATAVRNRTALLTQAFDLLVTIQSDRHHALVTRNQSPRRGTSRLSPPKPSSVPPLDTLHQRAPSPPKRLQVGGLNPLLPPLAQESPVHEESVCTWIDTDLALALFQELNHYNVASTRLTNKHMLELFCQLDTDGDGRIQLDDFFAVCDCMREYVQAYHKAPSEVERWWPHVASSQRYQQLCAVVQHRRFEIAVDSLLVLNAVCIVLETSTAIDTSNLAETRPWEIVQIAFSSLYVVEMVLKIMVHGWRDYVHSFRNRFDAAITIVSLVVDIYADLPNEFSSHTVPKVLMTFRCVRMLRLFLSIERYRVILHTAWAMVPIGKNLLLVMFCNLNVFALVGHQLFGGRISPAVLATDRFANSTYAASGYAANNFNDIPSGMVTLFELLVVNNWFIIVEGHVLISTVWVRLFFIAFWLTGVIMTLNLIVASILDAFSKEYAAAASKTPSSTAASPTKLEIKSFVAPPTSPSRHRLSHQRMVAFASSRDGGNVELLDDECRSA</sequence>
<evidence type="ECO:0000256" key="10">
    <source>
        <dbReference type="ARBA" id="ARBA00023065"/>
    </source>
</evidence>
<dbReference type="STRING" id="157072.A0A024UR82"/>
<dbReference type="eggNOG" id="KOG2301">
    <property type="taxonomic scope" value="Eukaryota"/>
</dbReference>
<dbReference type="InterPro" id="IPR011992">
    <property type="entry name" value="EF-hand-dom_pair"/>
</dbReference>
<name>A0A024UR82_9STRA</name>
<dbReference type="InterPro" id="IPR044581">
    <property type="entry name" value="TPC1_plant"/>
</dbReference>
<proteinExistence type="inferred from homology"/>
<dbReference type="InterPro" id="IPR018247">
    <property type="entry name" value="EF_Hand_1_Ca_BS"/>
</dbReference>
<evidence type="ECO:0000259" key="15">
    <source>
        <dbReference type="PROSITE" id="PS50222"/>
    </source>
</evidence>
<dbReference type="GeneID" id="20078455"/>
<evidence type="ECO:0000256" key="11">
    <source>
        <dbReference type="ARBA" id="ARBA00023136"/>
    </source>
</evidence>
<dbReference type="Gene3D" id="1.20.120.350">
    <property type="entry name" value="Voltage-gated potassium channels. Chain C"/>
    <property type="match status" value="1"/>
</dbReference>
<dbReference type="EMBL" id="KI913953">
    <property type="protein sequence ID" value="ETW08921.1"/>
    <property type="molecule type" value="Genomic_DNA"/>
</dbReference>
<evidence type="ECO:0000256" key="14">
    <source>
        <dbReference type="SAM" id="Phobius"/>
    </source>
</evidence>
<feature type="transmembrane region" description="Helical" evidence="14">
    <location>
        <begin position="162"/>
        <end position="179"/>
    </location>
</feature>
<comment type="similarity">
    <text evidence="2">Belongs to the calcium channel alpha-1 subunit (TC 1.A.1.11) family. Two pore calcium channel subfamily.</text>
</comment>
<comment type="subcellular location">
    <subcellularLocation>
        <location evidence="1">Membrane</location>
        <topology evidence="1">Multi-pass membrane protein</topology>
    </subcellularLocation>
</comment>
<feature type="region of interest" description="Disordered" evidence="13">
    <location>
        <begin position="324"/>
        <end position="360"/>
    </location>
</feature>
<dbReference type="InterPro" id="IPR027359">
    <property type="entry name" value="Volt_channel_dom_sf"/>
</dbReference>
<dbReference type="VEuPathDB" id="FungiDB:H310_01405"/>
<protein>
    <recommendedName>
        <fullName evidence="15">EF-hand domain-containing protein</fullName>
    </recommendedName>
</protein>
<dbReference type="GO" id="GO:0005245">
    <property type="term" value="F:voltage-gated calcium channel activity"/>
    <property type="evidence" value="ECO:0007669"/>
    <property type="project" value="InterPro"/>
</dbReference>
<reference evidence="16" key="1">
    <citation type="submission" date="2013-12" db="EMBL/GenBank/DDBJ databases">
        <title>The Genome Sequence of Aphanomyces invadans NJM9701.</title>
        <authorList>
            <consortium name="The Broad Institute Genomics Platform"/>
            <person name="Russ C."/>
            <person name="Tyler B."/>
            <person name="van West P."/>
            <person name="Dieguez-Uribeondo J."/>
            <person name="Young S.K."/>
            <person name="Zeng Q."/>
            <person name="Gargeya S."/>
            <person name="Fitzgerald M."/>
            <person name="Abouelleil A."/>
            <person name="Alvarado L."/>
            <person name="Chapman S.B."/>
            <person name="Gainer-Dewar J."/>
            <person name="Goldberg J."/>
            <person name="Griggs A."/>
            <person name="Gujja S."/>
            <person name="Hansen M."/>
            <person name="Howarth C."/>
            <person name="Imamovic A."/>
            <person name="Ireland A."/>
            <person name="Larimer J."/>
            <person name="McCowan C."/>
            <person name="Murphy C."/>
            <person name="Pearson M."/>
            <person name="Poon T.W."/>
            <person name="Priest M."/>
            <person name="Roberts A."/>
            <person name="Saif S."/>
            <person name="Shea T."/>
            <person name="Sykes S."/>
            <person name="Wortman J."/>
            <person name="Nusbaum C."/>
            <person name="Birren B."/>
        </authorList>
    </citation>
    <scope>NUCLEOTIDE SEQUENCE [LARGE SCALE GENOMIC DNA]</scope>
    <source>
        <strain evidence="16">NJM9701</strain>
    </source>
</reference>
<evidence type="ECO:0000256" key="5">
    <source>
        <dbReference type="ARBA" id="ARBA00022692"/>
    </source>
</evidence>
<dbReference type="PROSITE" id="PS00018">
    <property type="entry name" value="EF_HAND_1"/>
    <property type="match status" value="1"/>
</dbReference>
<evidence type="ECO:0000256" key="7">
    <source>
        <dbReference type="ARBA" id="ARBA00022837"/>
    </source>
</evidence>
<keyword evidence="10" id="KW-0406">Ion transport</keyword>
<dbReference type="OrthoDB" id="416585at2759"/>
<keyword evidence="5 14" id="KW-0812">Transmembrane</keyword>
<feature type="domain" description="EF-hand" evidence="15">
    <location>
        <begin position="412"/>
        <end position="447"/>
    </location>
</feature>
<dbReference type="InterPro" id="IPR005821">
    <property type="entry name" value="Ion_trans_dom"/>
</dbReference>
<keyword evidence="7" id="KW-0106">Calcium</keyword>
<feature type="transmembrane region" description="Helical" evidence="14">
    <location>
        <begin position="139"/>
        <end position="156"/>
    </location>
</feature>
<accession>A0A024UR82</accession>
<dbReference type="Pfam" id="PF00520">
    <property type="entry name" value="Ion_trans"/>
    <property type="match status" value="2"/>
</dbReference>
<feature type="compositionally biased region" description="Polar residues" evidence="13">
    <location>
        <begin position="326"/>
        <end position="338"/>
    </location>
</feature>
<organism evidence="16">
    <name type="scientific">Aphanomyces invadans</name>
    <dbReference type="NCBI Taxonomy" id="157072"/>
    <lineage>
        <taxon>Eukaryota</taxon>
        <taxon>Sar</taxon>
        <taxon>Stramenopiles</taxon>
        <taxon>Oomycota</taxon>
        <taxon>Saprolegniomycetes</taxon>
        <taxon>Saprolegniales</taxon>
        <taxon>Verrucalvaceae</taxon>
        <taxon>Aphanomyces</taxon>
    </lineage>
</organism>
<feature type="transmembrane region" description="Helical" evidence="14">
    <location>
        <begin position="54"/>
        <end position="70"/>
    </location>
</feature>
<keyword evidence="4" id="KW-0813">Transport</keyword>
<gene>
    <name evidence="16" type="ORF">H310_01405</name>
</gene>
<dbReference type="SUPFAM" id="SSF81324">
    <property type="entry name" value="Voltage-gated potassium channels"/>
    <property type="match status" value="2"/>
</dbReference>
<evidence type="ECO:0000256" key="13">
    <source>
        <dbReference type="SAM" id="MobiDB-lite"/>
    </source>
</evidence>
<evidence type="ECO:0000256" key="2">
    <source>
        <dbReference type="ARBA" id="ARBA00009286"/>
    </source>
</evidence>
<evidence type="ECO:0000313" key="16">
    <source>
        <dbReference type="EMBL" id="ETW08921.1"/>
    </source>
</evidence>
<keyword evidence="8" id="KW-0851">Voltage-gated channel</keyword>
<feature type="transmembrane region" description="Helical" evidence="14">
    <location>
        <begin position="199"/>
        <end position="218"/>
    </location>
</feature>
<feature type="transmembrane region" description="Helical" evidence="14">
    <location>
        <begin position="259"/>
        <end position="280"/>
    </location>
</feature>
<feature type="transmembrane region" description="Helical" evidence="14">
    <location>
        <begin position="616"/>
        <end position="636"/>
    </location>
</feature>